<proteinExistence type="predicted"/>
<dbReference type="SUPFAM" id="SSF47226">
    <property type="entry name" value="Histidine-containing phosphotransfer domain, HPT domain"/>
    <property type="match status" value="1"/>
</dbReference>
<keyword evidence="5" id="KW-0547">Nucleotide-binding</keyword>
<evidence type="ECO:0000256" key="9">
    <source>
        <dbReference type="ARBA" id="ARBA00023136"/>
    </source>
</evidence>
<evidence type="ECO:0000313" key="13">
    <source>
        <dbReference type="Proteomes" id="UP001230496"/>
    </source>
</evidence>
<dbReference type="PANTHER" id="PTHR45339:SF1">
    <property type="entry name" value="HYBRID SIGNAL TRANSDUCTION HISTIDINE KINASE J"/>
    <property type="match status" value="1"/>
</dbReference>
<dbReference type="PANTHER" id="PTHR45339">
    <property type="entry name" value="HYBRID SIGNAL TRANSDUCTION HISTIDINE KINASE J"/>
    <property type="match status" value="1"/>
</dbReference>
<sequence>MKEYAENSNNQHILLVDDNEINLLLAEKMIQRAFPSLQIAKASDGREAVELYKKTKPDVILMDVQMPEMNGFEATKEIRSLEKNSVRTPIIALTAGVYQMEIEECYASGMDNYINKPLKEEILHDLLQKWLKSPESKLPSIDFSRLDQLLKSDKTLYRTLLALALIGKNSIVSNYQILKKAVHEQDKTSIKYYSHKLKGIASSMCAENLYLYFEKIESSFENGLSLADFVEVDQEVMRVDQLLQQELENSDIR</sequence>
<organism evidence="12 13">
    <name type="scientific">Marivirga salinarum</name>
    <dbReference type="NCBI Taxonomy" id="3059078"/>
    <lineage>
        <taxon>Bacteria</taxon>
        <taxon>Pseudomonadati</taxon>
        <taxon>Bacteroidota</taxon>
        <taxon>Cytophagia</taxon>
        <taxon>Cytophagales</taxon>
        <taxon>Marivirgaceae</taxon>
        <taxon>Marivirga</taxon>
    </lineage>
</organism>
<dbReference type="Pfam" id="PF00072">
    <property type="entry name" value="Response_reg"/>
    <property type="match status" value="1"/>
</dbReference>
<gene>
    <name evidence="12" type="ORF">QYS49_34500</name>
</gene>
<accession>A0AA51ND36</accession>
<dbReference type="SMART" id="SM00448">
    <property type="entry name" value="REC"/>
    <property type="match status" value="1"/>
</dbReference>
<evidence type="ECO:0000259" key="11">
    <source>
        <dbReference type="PROSITE" id="PS50110"/>
    </source>
</evidence>
<dbReference type="Gene3D" id="1.20.120.160">
    <property type="entry name" value="HPT domain"/>
    <property type="match status" value="1"/>
</dbReference>
<evidence type="ECO:0000256" key="2">
    <source>
        <dbReference type="ARBA" id="ARBA00022475"/>
    </source>
</evidence>
<evidence type="ECO:0000256" key="8">
    <source>
        <dbReference type="ARBA" id="ARBA00023012"/>
    </source>
</evidence>
<keyword evidence="3 10" id="KW-0597">Phosphoprotein</keyword>
<dbReference type="KEGG" id="msaa:QYS49_34500"/>
<dbReference type="CDD" id="cd17546">
    <property type="entry name" value="REC_hyHK_CKI1_RcsC-like"/>
    <property type="match status" value="1"/>
</dbReference>
<keyword evidence="8" id="KW-0902">Two-component regulatory system</keyword>
<evidence type="ECO:0000256" key="1">
    <source>
        <dbReference type="ARBA" id="ARBA00004651"/>
    </source>
</evidence>
<dbReference type="InterPro" id="IPR001789">
    <property type="entry name" value="Sig_transdc_resp-reg_receiver"/>
</dbReference>
<keyword evidence="6" id="KW-0067">ATP-binding</keyword>
<protein>
    <submittedName>
        <fullName evidence="12">Response regulator</fullName>
    </submittedName>
</protein>
<evidence type="ECO:0000256" key="4">
    <source>
        <dbReference type="ARBA" id="ARBA00022692"/>
    </source>
</evidence>
<evidence type="ECO:0000256" key="5">
    <source>
        <dbReference type="ARBA" id="ARBA00022741"/>
    </source>
</evidence>
<dbReference type="RefSeq" id="WP_308351003.1">
    <property type="nucleotide sequence ID" value="NZ_CP129971.1"/>
</dbReference>
<evidence type="ECO:0000313" key="12">
    <source>
        <dbReference type="EMBL" id="WMN12744.1"/>
    </source>
</evidence>
<dbReference type="Gene3D" id="3.40.50.2300">
    <property type="match status" value="1"/>
</dbReference>
<dbReference type="Proteomes" id="UP001230496">
    <property type="component" value="Chromosome"/>
</dbReference>
<keyword evidence="13" id="KW-1185">Reference proteome</keyword>
<keyword evidence="7" id="KW-1133">Transmembrane helix</keyword>
<name>A0AA51ND36_9BACT</name>
<dbReference type="AlphaFoldDB" id="A0AA51ND36"/>
<keyword evidence="2" id="KW-1003">Cell membrane</keyword>
<keyword evidence="9" id="KW-0472">Membrane</keyword>
<dbReference type="GO" id="GO:0005524">
    <property type="term" value="F:ATP binding"/>
    <property type="evidence" value="ECO:0007669"/>
    <property type="project" value="UniProtKB-KW"/>
</dbReference>
<dbReference type="PROSITE" id="PS50110">
    <property type="entry name" value="RESPONSE_REGULATORY"/>
    <property type="match status" value="1"/>
</dbReference>
<evidence type="ECO:0000256" key="10">
    <source>
        <dbReference type="PROSITE-ProRule" id="PRU00169"/>
    </source>
</evidence>
<evidence type="ECO:0000256" key="3">
    <source>
        <dbReference type="ARBA" id="ARBA00022553"/>
    </source>
</evidence>
<dbReference type="InterPro" id="IPR011006">
    <property type="entry name" value="CheY-like_superfamily"/>
</dbReference>
<feature type="domain" description="Response regulatory" evidence="11">
    <location>
        <begin position="12"/>
        <end position="131"/>
    </location>
</feature>
<dbReference type="EMBL" id="CP129971">
    <property type="protein sequence ID" value="WMN12744.1"/>
    <property type="molecule type" value="Genomic_DNA"/>
</dbReference>
<keyword evidence="4" id="KW-0812">Transmembrane</keyword>
<dbReference type="GO" id="GO:0005886">
    <property type="term" value="C:plasma membrane"/>
    <property type="evidence" value="ECO:0007669"/>
    <property type="project" value="UniProtKB-SubCell"/>
</dbReference>
<dbReference type="SUPFAM" id="SSF52172">
    <property type="entry name" value="CheY-like"/>
    <property type="match status" value="1"/>
</dbReference>
<evidence type="ECO:0000256" key="6">
    <source>
        <dbReference type="ARBA" id="ARBA00022840"/>
    </source>
</evidence>
<feature type="modified residue" description="4-aspartylphosphate" evidence="10">
    <location>
        <position position="63"/>
    </location>
</feature>
<evidence type="ECO:0000256" key="7">
    <source>
        <dbReference type="ARBA" id="ARBA00022989"/>
    </source>
</evidence>
<dbReference type="GO" id="GO:0000160">
    <property type="term" value="P:phosphorelay signal transduction system"/>
    <property type="evidence" value="ECO:0007669"/>
    <property type="project" value="UniProtKB-KW"/>
</dbReference>
<comment type="subcellular location">
    <subcellularLocation>
        <location evidence="1">Cell membrane</location>
        <topology evidence="1">Multi-pass membrane protein</topology>
    </subcellularLocation>
</comment>
<dbReference type="InterPro" id="IPR036641">
    <property type="entry name" value="HPT_dom_sf"/>
</dbReference>
<reference evidence="12 13" key="1">
    <citation type="submission" date="2023-08" db="EMBL/GenBank/DDBJ databases">
        <title>Comparative genomics and taxonomic characterization of three novel marine species of genus Marivirga.</title>
        <authorList>
            <person name="Muhammad N."/>
            <person name="Kim S.-G."/>
        </authorList>
    </citation>
    <scope>NUCLEOTIDE SEQUENCE [LARGE SCALE GENOMIC DNA]</scope>
    <source>
        <strain evidence="12 13">BDSF4-3</strain>
    </source>
</reference>